<proteinExistence type="predicted"/>
<dbReference type="Gramene" id="Psat03G0081800-T1">
    <property type="protein sequence ID" value="KAI5424770.1"/>
    <property type="gene ID" value="KIW84_030818"/>
</dbReference>
<keyword evidence="2" id="KW-1185">Reference proteome</keyword>
<comment type="caution">
    <text evidence="1">The sequence shown here is derived from an EMBL/GenBank/DDBJ whole genome shotgun (WGS) entry which is preliminary data.</text>
</comment>
<organism evidence="1 2">
    <name type="scientific">Pisum sativum</name>
    <name type="common">Garden pea</name>
    <name type="synonym">Lathyrus oleraceus</name>
    <dbReference type="NCBI Taxonomy" id="3888"/>
    <lineage>
        <taxon>Eukaryota</taxon>
        <taxon>Viridiplantae</taxon>
        <taxon>Streptophyta</taxon>
        <taxon>Embryophyta</taxon>
        <taxon>Tracheophyta</taxon>
        <taxon>Spermatophyta</taxon>
        <taxon>Magnoliopsida</taxon>
        <taxon>eudicotyledons</taxon>
        <taxon>Gunneridae</taxon>
        <taxon>Pentapetalae</taxon>
        <taxon>rosids</taxon>
        <taxon>fabids</taxon>
        <taxon>Fabales</taxon>
        <taxon>Fabaceae</taxon>
        <taxon>Papilionoideae</taxon>
        <taxon>50 kb inversion clade</taxon>
        <taxon>NPAAA clade</taxon>
        <taxon>Hologalegina</taxon>
        <taxon>IRL clade</taxon>
        <taxon>Fabeae</taxon>
        <taxon>Lathyrus</taxon>
    </lineage>
</organism>
<accession>A0A9D4XTQ7</accession>
<dbReference type="AlphaFoldDB" id="A0A9D4XTQ7"/>
<evidence type="ECO:0000313" key="2">
    <source>
        <dbReference type="Proteomes" id="UP001058974"/>
    </source>
</evidence>
<name>A0A9D4XTQ7_PEA</name>
<evidence type="ECO:0000313" key="1">
    <source>
        <dbReference type="EMBL" id="KAI5424770.1"/>
    </source>
</evidence>
<dbReference type="Proteomes" id="UP001058974">
    <property type="component" value="Chromosome 3"/>
</dbReference>
<dbReference type="PANTHER" id="PTHR48475">
    <property type="entry name" value="RIBONUCLEASE H"/>
    <property type="match status" value="1"/>
</dbReference>
<dbReference type="PANTHER" id="PTHR48475:SF1">
    <property type="entry name" value="RNASE H TYPE-1 DOMAIN-CONTAINING PROTEIN"/>
    <property type="match status" value="1"/>
</dbReference>
<gene>
    <name evidence="1" type="ORF">KIW84_030818</name>
</gene>
<reference evidence="1 2" key="1">
    <citation type="journal article" date="2022" name="Nat. Genet.">
        <title>Improved pea reference genome and pan-genome highlight genomic features and evolutionary characteristics.</title>
        <authorList>
            <person name="Yang T."/>
            <person name="Liu R."/>
            <person name="Luo Y."/>
            <person name="Hu S."/>
            <person name="Wang D."/>
            <person name="Wang C."/>
            <person name="Pandey M.K."/>
            <person name="Ge S."/>
            <person name="Xu Q."/>
            <person name="Li N."/>
            <person name="Li G."/>
            <person name="Huang Y."/>
            <person name="Saxena R.K."/>
            <person name="Ji Y."/>
            <person name="Li M."/>
            <person name="Yan X."/>
            <person name="He Y."/>
            <person name="Liu Y."/>
            <person name="Wang X."/>
            <person name="Xiang C."/>
            <person name="Varshney R.K."/>
            <person name="Ding H."/>
            <person name="Gao S."/>
            <person name="Zong X."/>
        </authorList>
    </citation>
    <scope>NUCLEOTIDE SEQUENCE [LARGE SCALE GENOMIC DNA]</scope>
    <source>
        <strain evidence="1 2">cv. Zhongwan 6</strain>
    </source>
</reference>
<protein>
    <submittedName>
        <fullName evidence="1">Uncharacterized protein</fullName>
    </submittedName>
</protein>
<dbReference type="EMBL" id="JAMSHJ010000003">
    <property type="protein sequence ID" value="KAI5424770.1"/>
    <property type="molecule type" value="Genomic_DNA"/>
</dbReference>
<sequence length="175" mass="19861">MFEAEEESDVEVSDELSRLLEQDEKIIQPFEEKIELVNLGSEDDVKEVKIESRLCPDANKGLIDLLREYSDVFAIKGSSILVDHLAHQPIEDYQSVQYDFPDEEILYLKMKDCDETLLEEGPELGSRWGMVFARAVNQYGNGIGAVIITPQGTHLPFTARLTFKSKENGRQINPV</sequence>